<keyword evidence="4 5" id="KW-0472">Membrane</keyword>
<keyword evidence="3 5" id="KW-1133">Transmembrane helix</keyword>
<keyword evidence="2 5" id="KW-0812">Transmembrane</keyword>
<evidence type="ECO:0000256" key="2">
    <source>
        <dbReference type="ARBA" id="ARBA00022692"/>
    </source>
</evidence>
<sequence length="337" mass="36926">MDRYRYFVFNQRNVVVLGVLQVACAGLCMVCGVIDAAFRKDTTLSITRAPIWGGMILASPGTFALCASQRKHPVLVSAMVIAAMVAWVAAVTVSAYSCLTLTYGQEDVDVFHQHSSAKVTFILQRTVKGANGTILLSCVLSLFLSTLVAYMGCRSLPFLACYDARTGLETLVPQSDPCLETELVCTWQAEVTTHILISKAIALSNCCRPSPWHRPFPYPVPDGWLSINGFWDFNLCVTVMKMASTWSLLEQLPPPPCELGLLADVSKSGMEWESANCCATSVLTWTDSRRSHLLPTKIRGTSVPRECCLHSSIQAGRLRKLVALVTSYTKTTACTLR</sequence>
<feature type="transmembrane region" description="Helical" evidence="5">
    <location>
        <begin position="49"/>
        <end position="67"/>
    </location>
</feature>
<dbReference type="Proteomes" id="UP001174136">
    <property type="component" value="Unassembled WGS sequence"/>
</dbReference>
<organism evidence="6 7">
    <name type="scientific">Merluccius polli</name>
    <name type="common">Benguela hake</name>
    <name type="synonym">Merluccius cadenati</name>
    <dbReference type="NCBI Taxonomy" id="89951"/>
    <lineage>
        <taxon>Eukaryota</taxon>
        <taxon>Metazoa</taxon>
        <taxon>Chordata</taxon>
        <taxon>Craniata</taxon>
        <taxon>Vertebrata</taxon>
        <taxon>Euteleostomi</taxon>
        <taxon>Actinopterygii</taxon>
        <taxon>Neopterygii</taxon>
        <taxon>Teleostei</taxon>
        <taxon>Neoteleostei</taxon>
        <taxon>Acanthomorphata</taxon>
        <taxon>Zeiogadaria</taxon>
        <taxon>Gadariae</taxon>
        <taxon>Gadiformes</taxon>
        <taxon>Gadoidei</taxon>
        <taxon>Merlucciidae</taxon>
        <taxon>Merluccius</taxon>
    </lineage>
</organism>
<evidence type="ECO:0000256" key="5">
    <source>
        <dbReference type="SAM" id="Phobius"/>
    </source>
</evidence>
<evidence type="ECO:0000256" key="4">
    <source>
        <dbReference type="ARBA" id="ARBA00023136"/>
    </source>
</evidence>
<feature type="transmembrane region" description="Helical" evidence="5">
    <location>
        <begin position="134"/>
        <end position="153"/>
    </location>
</feature>
<evidence type="ECO:0000313" key="7">
    <source>
        <dbReference type="Proteomes" id="UP001174136"/>
    </source>
</evidence>
<protein>
    <submittedName>
        <fullName evidence="6">Uncharacterized protein</fullName>
    </submittedName>
</protein>
<feature type="transmembrane region" description="Helical" evidence="5">
    <location>
        <begin position="74"/>
        <end position="96"/>
    </location>
</feature>
<dbReference type="Pfam" id="PF04103">
    <property type="entry name" value="CD20"/>
    <property type="match status" value="1"/>
</dbReference>
<dbReference type="EMBL" id="JAOPHQ010001419">
    <property type="protein sequence ID" value="KAK0151145.1"/>
    <property type="molecule type" value="Genomic_DNA"/>
</dbReference>
<accession>A0AA47P7L9</accession>
<gene>
    <name evidence="6" type="ORF">N1851_007719</name>
</gene>
<name>A0AA47P7L9_MERPO</name>
<dbReference type="GO" id="GO:0016020">
    <property type="term" value="C:membrane"/>
    <property type="evidence" value="ECO:0007669"/>
    <property type="project" value="UniProtKB-SubCell"/>
</dbReference>
<evidence type="ECO:0000256" key="3">
    <source>
        <dbReference type="ARBA" id="ARBA00022989"/>
    </source>
</evidence>
<reference evidence="6" key="1">
    <citation type="journal article" date="2023" name="Front. Mar. Sci.">
        <title>A new Merluccius polli reference genome to investigate the effects of global change in West African waters.</title>
        <authorList>
            <person name="Mateo J.L."/>
            <person name="Blanco-Fernandez C."/>
            <person name="Garcia-Vazquez E."/>
            <person name="Machado-Schiaffino G."/>
        </authorList>
    </citation>
    <scope>NUCLEOTIDE SEQUENCE</scope>
    <source>
        <strain evidence="6">C29</strain>
        <tissue evidence="6">Fin</tissue>
    </source>
</reference>
<feature type="transmembrane region" description="Helical" evidence="5">
    <location>
        <begin position="12"/>
        <end position="37"/>
    </location>
</feature>
<dbReference type="AlphaFoldDB" id="A0AA47P7L9"/>
<evidence type="ECO:0000313" key="6">
    <source>
        <dbReference type="EMBL" id="KAK0151145.1"/>
    </source>
</evidence>
<comment type="caution">
    <text evidence="6">The sequence shown here is derived from an EMBL/GenBank/DDBJ whole genome shotgun (WGS) entry which is preliminary data.</text>
</comment>
<dbReference type="InterPro" id="IPR007237">
    <property type="entry name" value="CD20-like"/>
</dbReference>
<evidence type="ECO:0000256" key="1">
    <source>
        <dbReference type="ARBA" id="ARBA00004141"/>
    </source>
</evidence>
<proteinExistence type="predicted"/>
<comment type="subcellular location">
    <subcellularLocation>
        <location evidence="1">Membrane</location>
        <topology evidence="1">Multi-pass membrane protein</topology>
    </subcellularLocation>
</comment>
<keyword evidence="7" id="KW-1185">Reference proteome</keyword>